<feature type="compositionally biased region" description="Low complexity" evidence="1">
    <location>
        <begin position="438"/>
        <end position="449"/>
    </location>
</feature>
<name>A0A6L5XYK0_9FIRM</name>
<dbReference type="InterPro" id="IPR038477">
    <property type="entry name" value="ASST_N_sf"/>
</dbReference>
<dbReference type="EMBL" id="VUMT01000008">
    <property type="protein sequence ID" value="MSS63607.1"/>
    <property type="molecule type" value="Genomic_DNA"/>
</dbReference>
<evidence type="ECO:0000256" key="1">
    <source>
        <dbReference type="SAM" id="MobiDB-lite"/>
    </source>
</evidence>
<evidence type="ECO:0000259" key="2">
    <source>
        <dbReference type="Pfam" id="PF17425"/>
    </source>
</evidence>
<dbReference type="AlphaFoldDB" id="A0A6L5XYK0"/>
<dbReference type="Gene3D" id="2.60.40.3100">
    <property type="entry name" value="Arylsulphate sulphotransferase monomer, N-terminal domain"/>
    <property type="match status" value="1"/>
</dbReference>
<keyword evidence="4" id="KW-1185">Reference proteome</keyword>
<feature type="region of interest" description="Disordered" evidence="1">
    <location>
        <begin position="434"/>
        <end position="458"/>
    </location>
</feature>
<dbReference type="Pfam" id="PF05935">
    <property type="entry name" value="Arylsulfotrans"/>
    <property type="match status" value="1"/>
</dbReference>
<proteinExistence type="predicted"/>
<evidence type="ECO:0000313" key="4">
    <source>
        <dbReference type="Proteomes" id="UP000482209"/>
    </source>
</evidence>
<protein>
    <submittedName>
        <fullName evidence="3">Aryl-sulfate sulfotransferase</fullName>
    </submittedName>
</protein>
<accession>A0A6L5XYK0</accession>
<sequence>MKHYLKVILLTSVIMLVVLGAVAGLAGKGYLSRKKEEKEVSQEELDMNQYGKSKREAGSVPVTTLSKSGEDSILTFSHKNTKEIYNVKASKAVKSELEEQKTRERYNFESPLWAYNPYGTNELSFYLYFKTADACKLKYTIQVNDEDIPDFTRTCYSADGAEFSKEHEYQIVGLVPGKENYIYLDLYNTKGEVQKSAVYRFKPDKLSGNVAIQLSQADGKSGEQLSNGLYFFLGYDTDNKKAPKKIYLYDNSGVIRSSIPLVNYRADRVLFFNGTMIYNYSDKGFAAVNSLGQVVKNYPLKGYKLHHDFVYDGYGNLIMLATKENSNTVEDRIVSLNLEKGTSKESVDLGKIFPKMKKKASKPSGAKKLNWLRLNSIAMAGSNSVIVSSKELSSLIKINGITSVVPSLGYIIGPNFVWESTKYADKVYTKANKEEESGNTNGTQNNQQNASTESTFKSQFGQSDIQVINENGLGSEQYYITMYNNNYGNSDTRKDLKWSDVNGIGTKKKKAATSKYYKYYVDESAGTYQLAESFSIPYSSYDSSIQNYKEHFIVNSGTKCSLGEYDKDGVLIHGLNYNVETYTYRIYKYDMKNFWFQ</sequence>
<organism evidence="3 4">
    <name type="scientific">Velocimicrobium porci</name>
    <dbReference type="NCBI Taxonomy" id="2606634"/>
    <lineage>
        <taxon>Bacteria</taxon>
        <taxon>Bacillati</taxon>
        <taxon>Bacillota</taxon>
        <taxon>Clostridia</taxon>
        <taxon>Lachnospirales</taxon>
        <taxon>Lachnospiraceae</taxon>
        <taxon>Velocimicrobium</taxon>
    </lineage>
</organism>
<dbReference type="GO" id="GO:0004062">
    <property type="term" value="F:aryl sulfotransferase activity"/>
    <property type="evidence" value="ECO:0007669"/>
    <property type="project" value="InterPro"/>
</dbReference>
<evidence type="ECO:0000313" key="3">
    <source>
        <dbReference type="EMBL" id="MSS63607.1"/>
    </source>
</evidence>
<dbReference type="RefSeq" id="WP_154519006.1">
    <property type="nucleotide sequence ID" value="NZ_VUMT01000008.1"/>
</dbReference>
<dbReference type="Proteomes" id="UP000482209">
    <property type="component" value="Unassembled WGS sequence"/>
</dbReference>
<comment type="caution">
    <text evidence="3">The sequence shown here is derived from an EMBL/GenBank/DDBJ whole genome shotgun (WGS) entry which is preliminary data.</text>
</comment>
<keyword evidence="3" id="KW-0808">Transferase</keyword>
<dbReference type="InterPro" id="IPR010262">
    <property type="entry name" value="Arylsulfotransferase_bact"/>
</dbReference>
<feature type="domain" description="Arylsulfotransferase N-terminal" evidence="2">
    <location>
        <begin position="115"/>
        <end position="198"/>
    </location>
</feature>
<reference evidence="3 4" key="1">
    <citation type="submission" date="2019-08" db="EMBL/GenBank/DDBJ databases">
        <title>In-depth cultivation of the pig gut microbiome towards novel bacterial diversity and tailored functional studies.</title>
        <authorList>
            <person name="Wylensek D."/>
            <person name="Hitch T.C.A."/>
            <person name="Clavel T."/>
        </authorList>
    </citation>
    <scope>NUCLEOTIDE SEQUENCE [LARGE SCALE GENOMIC DNA]</scope>
    <source>
        <strain evidence="3 4">WCA-693-APC-MOT-I</strain>
    </source>
</reference>
<dbReference type="InterPro" id="IPR035391">
    <property type="entry name" value="Arylsulfotran_N"/>
</dbReference>
<dbReference type="Pfam" id="PF17425">
    <property type="entry name" value="Arylsulfotran_N"/>
    <property type="match status" value="1"/>
</dbReference>
<gene>
    <name evidence="3" type="ORF">FYJ58_06920</name>
</gene>